<feature type="domain" description="HAMP" evidence="16">
    <location>
        <begin position="153"/>
        <end position="205"/>
    </location>
</feature>
<dbReference type="CDD" id="cd06225">
    <property type="entry name" value="HAMP"/>
    <property type="match status" value="1"/>
</dbReference>
<evidence type="ECO:0000256" key="7">
    <source>
        <dbReference type="ARBA" id="ARBA00022692"/>
    </source>
</evidence>
<evidence type="ECO:0000256" key="12">
    <source>
        <dbReference type="ARBA" id="ARBA00023012"/>
    </source>
</evidence>
<dbReference type="RefSeq" id="WP_212921634.1">
    <property type="nucleotide sequence ID" value="NZ_BORP01000006.1"/>
</dbReference>
<keyword evidence="18" id="KW-1185">Reference proteome</keyword>
<organism evidence="17 18">
    <name type="scientific">Ornithinibacillus bavariensis</name>
    <dbReference type="NCBI Taxonomy" id="545502"/>
    <lineage>
        <taxon>Bacteria</taxon>
        <taxon>Bacillati</taxon>
        <taxon>Bacillota</taxon>
        <taxon>Bacilli</taxon>
        <taxon>Bacillales</taxon>
        <taxon>Bacillaceae</taxon>
        <taxon>Ornithinibacillus</taxon>
    </lineage>
</organism>
<keyword evidence="10" id="KW-0067">ATP-binding</keyword>
<keyword evidence="7 14" id="KW-0812">Transmembrane</keyword>
<keyword evidence="11 14" id="KW-1133">Transmembrane helix</keyword>
<evidence type="ECO:0000256" key="2">
    <source>
        <dbReference type="ARBA" id="ARBA00004651"/>
    </source>
</evidence>
<dbReference type="EMBL" id="BORP01000006">
    <property type="protein sequence ID" value="GIO28165.1"/>
    <property type="molecule type" value="Genomic_DNA"/>
</dbReference>
<dbReference type="PANTHER" id="PTHR45528">
    <property type="entry name" value="SENSOR HISTIDINE KINASE CPXA"/>
    <property type="match status" value="1"/>
</dbReference>
<evidence type="ECO:0000256" key="8">
    <source>
        <dbReference type="ARBA" id="ARBA00022741"/>
    </source>
</evidence>
<proteinExistence type="predicted"/>
<keyword evidence="9" id="KW-0418">Kinase</keyword>
<dbReference type="InterPro" id="IPR050398">
    <property type="entry name" value="HssS/ArlS-like"/>
</dbReference>
<feature type="transmembrane region" description="Helical" evidence="14">
    <location>
        <begin position="9"/>
        <end position="31"/>
    </location>
</feature>
<name>A0A920C6U1_9BACI</name>
<dbReference type="EC" id="2.7.13.3" evidence="3"/>
<reference evidence="17" key="1">
    <citation type="submission" date="2021-03" db="EMBL/GenBank/DDBJ databases">
        <title>Antimicrobial resistance genes in bacteria isolated from Japanese honey, and their potential for conferring macrolide and lincosamide resistance in the American foulbrood pathogen Paenibacillus larvae.</title>
        <authorList>
            <person name="Okamoto M."/>
            <person name="Kumagai M."/>
            <person name="Kanamori H."/>
            <person name="Takamatsu D."/>
        </authorList>
    </citation>
    <scope>NUCLEOTIDE SEQUENCE</scope>
    <source>
        <strain evidence="17">J43TS3</strain>
    </source>
</reference>
<dbReference type="InterPro" id="IPR005467">
    <property type="entry name" value="His_kinase_dom"/>
</dbReference>
<evidence type="ECO:0000259" key="15">
    <source>
        <dbReference type="PROSITE" id="PS50109"/>
    </source>
</evidence>
<dbReference type="InterPro" id="IPR003594">
    <property type="entry name" value="HATPase_dom"/>
</dbReference>
<dbReference type="SMART" id="SM00304">
    <property type="entry name" value="HAMP"/>
    <property type="match status" value="1"/>
</dbReference>
<keyword evidence="6" id="KW-0808">Transferase</keyword>
<gene>
    <name evidence="17" type="ORF">J43TS3_27760</name>
</gene>
<evidence type="ECO:0000256" key="14">
    <source>
        <dbReference type="SAM" id="Phobius"/>
    </source>
</evidence>
<evidence type="ECO:0000256" key="10">
    <source>
        <dbReference type="ARBA" id="ARBA00022840"/>
    </source>
</evidence>
<keyword evidence="12" id="KW-0902">Two-component regulatory system</keyword>
<dbReference type="GO" id="GO:0005886">
    <property type="term" value="C:plasma membrane"/>
    <property type="evidence" value="ECO:0007669"/>
    <property type="project" value="UniProtKB-SubCell"/>
</dbReference>
<dbReference type="GO" id="GO:0000155">
    <property type="term" value="F:phosphorelay sensor kinase activity"/>
    <property type="evidence" value="ECO:0007669"/>
    <property type="project" value="InterPro"/>
</dbReference>
<dbReference type="PANTHER" id="PTHR45528:SF8">
    <property type="entry name" value="HISTIDINE KINASE"/>
    <property type="match status" value="1"/>
</dbReference>
<dbReference type="SMART" id="SM00388">
    <property type="entry name" value="HisKA"/>
    <property type="match status" value="1"/>
</dbReference>
<dbReference type="InterPro" id="IPR036097">
    <property type="entry name" value="HisK_dim/P_sf"/>
</dbReference>
<evidence type="ECO:0000256" key="13">
    <source>
        <dbReference type="ARBA" id="ARBA00023136"/>
    </source>
</evidence>
<dbReference type="InterPro" id="IPR003661">
    <property type="entry name" value="HisK_dim/P_dom"/>
</dbReference>
<dbReference type="SUPFAM" id="SSF158472">
    <property type="entry name" value="HAMP domain-like"/>
    <property type="match status" value="1"/>
</dbReference>
<evidence type="ECO:0000256" key="1">
    <source>
        <dbReference type="ARBA" id="ARBA00000085"/>
    </source>
</evidence>
<dbReference type="SUPFAM" id="SSF47384">
    <property type="entry name" value="Homodimeric domain of signal transducing histidine kinase"/>
    <property type="match status" value="1"/>
</dbReference>
<comment type="catalytic activity">
    <reaction evidence="1">
        <text>ATP + protein L-histidine = ADP + protein N-phospho-L-histidine.</text>
        <dbReference type="EC" id="2.7.13.3"/>
    </reaction>
</comment>
<dbReference type="InterPro" id="IPR003660">
    <property type="entry name" value="HAMP_dom"/>
</dbReference>
<dbReference type="CDD" id="cd00075">
    <property type="entry name" value="HATPase"/>
    <property type="match status" value="1"/>
</dbReference>
<evidence type="ECO:0000256" key="6">
    <source>
        <dbReference type="ARBA" id="ARBA00022679"/>
    </source>
</evidence>
<evidence type="ECO:0000256" key="3">
    <source>
        <dbReference type="ARBA" id="ARBA00012438"/>
    </source>
</evidence>
<evidence type="ECO:0000256" key="4">
    <source>
        <dbReference type="ARBA" id="ARBA00022475"/>
    </source>
</evidence>
<protein>
    <recommendedName>
        <fullName evidence="3">histidine kinase</fullName>
        <ecNumber evidence="3">2.7.13.3</ecNumber>
    </recommendedName>
</protein>
<evidence type="ECO:0000313" key="17">
    <source>
        <dbReference type="EMBL" id="GIO28165.1"/>
    </source>
</evidence>
<dbReference type="InterPro" id="IPR036890">
    <property type="entry name" value="HATPase_C_sf"/>
</dbReference>
<accession>A0A920C6U1</accession>
<dbReference type="PROSITE" id="PS50885">
    <property type="entry name" value="HAMP"/>
    <property type="match status" value="1"/>
</dbReference>
<dbReference type="InterPro" id="IPR004358">
    <property type="entry name" value="Sig_transdc_His_kin-like_C"/>
</dbReference>
<evidence type="ECO:0000256" key="5">
    <source>
        <dbReference type="ARBA" id="ARBA00022553"/>
    </source>
</evidence>
<evidence type="ECO:0000313" key="18">
    <source>
        <dbReference type="Proteomes" id="UP000676917"/>
    </source>
</evidence>
<dbReference type="GO" id="GO:0005524">
    <property type="term" value="F:ATP binding"/>
    <property type="evidence" value="ECO:0007669"/>
    <property type="project" value="UniProtKB-KW"/>
</dbReference>
<evidence type="ECO:0000256" key="11">
    <source>
        <dbReference type="ARBA" id="ARBA00022989"/>
    </source>
</evidence>
<dbReference type="Proteomes" id="UP000676917">
    <property type="component" value="Unassembled WGS sequence"/>
</dbReference>
<keyword evidence="13 14" id="KW-0472">Membrane</keyword>
<dbReference type="Gene3D" id="6.10.340.10">
    <property type="match status" value="1"/>
</dbReference>
<dbReference type="Pfam" id="PF00672">
    <property type="entry name" value="HAMP"/>
    <property type="match status" value="1"/>
</dbReference>
<keyword evidence="8" id="KW-0547">Nucleotide-binding</keyword>
<sequence>MRTIRIRTLTIYCIFLTLLVPWLFFLPAHFITTKQLHIDMDDLQKEQLEDTIHLVDENTHNWTNPNWQRQFKHHLQQMNMDVSIQSQSNQVIFQSTSKPNKPFMKTEHFSVIQDGELLGRVTISYTNSRIIPMIAAIGGLILSIIIIACVVRFYILKPLERLSYCARQIAEGDLDVNLPKSFIKEVADVNEGFSVMVKGLKEAFQKQAALEEERRFVIAAVAHDLRTPLFALRGYLAGLDQGIADSPEKRAKYIAVCKEKSQQLDCLVEDLFTYTKTDYQEMKLKKSTVYLTQLIQLSIENLTPNAQEKNISIVLNKSEDDGNIFGDSHLLGRAINNLMDNAVRHTPFGGNIFVHSYQADGKHIFTLRDTGEGFSTEELKRAFEPLYRGEVSRNRHTGGSGLGLTIAQRIIRHHGGDIVLKNHPEGGAIVTGWIPLDPKLPS</sequence>
<evidence type="ECO:0000256" key="9">
    <source>
        <dbReference type="ARBA" id="ARBA00022777"/>
    </source>
</evidence>
<feature type="transmembrane region" description="Helical" evidence="14">
    <location>
        <begin position="130"/>
        <end position="155"/>
    </location>
</feature>
<dbReference type="AlphaFoldDB" id="A0A920C6U1"/>
<comment type="caution">
    <text evidence="17">The sequence shown here is derived from an EMBL/GenBank/DDBJ whole genome shotgun (WGS) entry which is preliminary data.</text>
</comment>
<dbReference type="CDD" id="cd00082">
    <property type="entry name" value="HisKA"/>
    <property type="match status" value="1"/>
</dbReference>
<keyword evidence="4" id="KW-1003">Cell membrane</keyword>
<dbReference type="Gene3D" id="1.10.287.130">
    <property type="match status" value="1"/>
</dbReference>
<dbReference type="Pfam" id="PF02518">
    <property type="entry name" value="HATPase_c"/>
    <property type="match status" value="1"/>
</dbReference>
<dbReference type="PRINTS" id="PR00344">
    <property type="entry name" value="BCTRLSENSOR"/>
</dbReference>
<dbReference type="SMART" id="SM00387">
    <property type="entry name" value="HATPase_c"/>
    <property type="match status" value="1"/>
</dbReference>
<dbReference type="Gene3D" id="3.30.565.10">
    <property type="entry name" value="Histidine kinase-like ATPase, C-terminal domain"/>
    <property type="match status" value="1"/>
</dbReference>
<dbReference type="SUPFAM" id="SSF55874">
    <property type="entry name" value="ATPase domain of HSP90 chaperone/DNA topoisomerase II/histidine kinase"/>
    <property type="match status" value="1"/>
</dbReference>
<dbReference type="Pfam" id="PF00512">
    <property type="entry name" value="HisKA"/>
    <property type="match status" value="1"/>
</dbReference>
<keyword evidence="5" id="KW-0597">Phosphoprotein</keyword>
<feature type="domain" description="Histidine kinase" evidence="15">
    <location>
        <begin position="220"/>
        <end position="438"/>
    </location>
</feature>
<comment type="subcellular location">
    <subcellularLocation>
        <location evidence="2">Cell membrane</location>
        <topology evidence="2">Multi-pass membrane protein</topology>
    </subcellularLocation>
</comment>
<dbReference type="PROSITE" id="PS50109">
    <property type="entry name" value="HIS_KIN"/>
    <property type="match status" value="1"/>
</dbReference>
<evidence type="ECO:0000259" key="16">
    <source>
        <dbReference type="PROSITE" id="PS50885"/>
    </source>
</evidence>